<feature type="domain" description="Porin" evidence="12">
    <location>
        <begin position="12"/>
        <end position="334"/>
    </location>
</feature>
<keyword evidence="14" id="KW-1185">Reference proteome</keyword>
<evidence type="ECO:0000259" key="12">
    <source>
        <dbReference type="Pfam" id="PF13609"/>
    </source>
</evidence>
<dbReference type="PROSITE" id="PS51257">
    <property type="entry name" value="PROKAR_LIPOPROTEIN"/>
    <property type="match status" value="1"/>
</dbReference>
<dbReference type="InterPro" id="IPR050298">
    <property type="entry name" value="Gram-neg_bact_OMP"/>
</dbReference>
<keyword evidence="3" id="KW-0813">Transport</keyword>
<evidence type="ECO:0000256" key="10">
    <source>
        <dbReference type="ARBA" id="ARBA00023237"/>
    </source>
</evidence>
<feature type="signal peptide" evidence="11">
    <location>
        <begin position="1"/>
        <end position="25"/>
    </location>
</feature>
<feature type="chain" id="PRO_5045469276" description="Porin domain-containing protein" evidence="11">
    <location>
        <begin position="26"/>
        <end position="360"/>
    </location>
</feature>
<organism evidence="13 14">
    <name type="scientific">Rhodoferax lithotrophicus</name>
    <dbReference type="NCBI Taxonomy" id="2798804"/>
    <lineage>
        <taxon>Bacteria</taxon>
        <taxon>Pseudomonadati</taxon>
        <taxon>Pseudomonadota</taxon>
        <taxon>Betaproteobacteria</taxon>
        <taxon>Burkholderiales</taxon>
        <taxon>Comamonadaceae</taxon>
        <taxon>Rhodoferax</taxon>
    </lineage>
</organism>
<dbReference type="InterPro" id="IPR023614">
    <property type="entry name" value="Porin_dom_sf"/>
</dbReference>
<evidence type="ECO:0000256" key="4">
    <source>
        <dbReference type="ARBA" id="ARBA00022452"/>
    </source>
</evidence>
<sequence length="360" mass="37334">MKHQTLFPKACATLSLLACACTASAQSTLTLYGITDASVRYTDGLSASNAAAVGSASAISSGVNNTSRFGLRGNDDLGGGLSAIFNLETGINLDTGAQASATKLFDRAAYVGLTANWGTLTLGRQTTVLADALGPVDPLGVRFAGFNPNVGIAALSAHGLGIEYGPSGASTGAYRLDNSVKYSGKFSDFTVRAMHAFGEQAASSSALSSSGLGMSYQAADVAATLGYAEFKSASNLQLKAYVAGISGKLGSTKVSLTYGRHEAETTLTAKTRNTTLGLGGTLPLSSSVDLILAHYRVNRTRTTTLVDDGYNRTVAFLEYKLSKRTKLYAELDQTHWQTGYVAASLPDSATGLSLGLVHNF</sequence>
<dbReference type="CDD" id="cd00342">
    <property type="entry name" value="gram_neg_porins"/>
    <property type="match status" value="1"/>
</dbReference>
<evidence type="ECO:0000256" key="2">
    <source>
        <dbReference type="ARBA" id="ARBA00011233"/>
    </source>
</evidence>
<evidence type="ECO:0000256" key="11">
    <source>
        <dbReference type="SAM" id="SignalP"/>
    </source>
</evidence>
<reference evidence="13 14" key="1">
    <citation type="journal article" date="2021" name="Microbiol. Spectr.">
        <title>A Single Bacterium Capable of Oxidation and Reduction of Iron at Circumneutral pH.</title>
        <authorList>
            <person name="Kato S."/>
            <person name="Ohkuma M."/>
        </authorList>
    </citation>
    <scope>NUCLEOTIDE SEQUENCE [LARGE SCALE GENOMIC DNA]</scope>
    <source>
        <strain evidence="13 14">MIZ03</strain>
    </source>
</reference>
<accession>A0ABN6D3D5</accession>
<evidence type="ECO:0000256" key="7">
    <source>
        <dbReference type="ARBA" id="ARBA00023065"/>
    </source>
</evidence>
<keyword evidence="7" id="KW-0406">Ion transport</keyword>
<dbReference type="RefSeq" id="WP_223909994.1">
    <property type="nucleotide sequence ID" value="NZ_AP024238.1"/>
</dbReference>
<evidence type="ECO:0000313" key="13">
    <source>
        <dbReference type="EMBL" id="BCO26475.1"/>
    </source>
</evidence>
<evidence type="ECO:0000256" key="6">
    <source>
        <dbReference type="ARBA" id="ARBA00022729"/>
    </source>
</evidence>
<keyword evidence="8" id="KW-0626">Porin</keyword>
<dbReference type="SUPFAM" id="SSF56935">
    <property type="entry name" value="Porins"/>
    <property type="match status" value="1"/>
</dbReference>
<keyword evidence="10" id="KW-0998">Cell outer membrane</keyword>
<comment type="subunit">
    <text evidence="2">Homotrimer.</text>
</comment>
<dbReference type="Proteomes" id="UP000824366">
    <property type="component" value="Chromosome"/>
</dbReference>
<dbReference type="InterPro" id="IPR033900">
    <property type="entry name" value="Gram_neg_porin_domain"/>
</dbReference>
<evidence type="ECO:0000256" key="8">
    <source>
        <dbReference type="ARBA" id="ARBA00023114"/>
    </source>
</evidence>
<dbReference type="Pfam" id="PF13609">
    <property type="entry name" value="Porin_4"/>
    <property type="match status" value="1"/>
</dbReference>
<keyword evidence="4" id="KW-1134">Transmembrane beta strand</keyword>
<evidence type="ECO:0000256" key="5">
    <source>
        <dbReference type="ARBA" id="ARBA00022692"/>
    </source>
</evidence>
<gene>
    <name evidence="13" type="ORF">MIZ03_1358</name>
</gene>
<keyword evidence="6 11" id="KW-0732">Signal</keyword>
<dbReference type="PANTHER" id="PTHR34501:SF9">
    <property type="entry name" value="MAJOR OUTER MEMBRANE PROTEIN P.IA"/>
    <property type="match status" value="1"/>
</dbReference>
<name>A0ABN6D3D5_9BURK</name>
<dbReference type="PANTHER" id="PTHR34501">
    <property type="entry name" value="PROTEIN YDDL-RELATED"/>
    <property type="match status" value="1"/>
</dbReference>
<keyword evidence="9" id="KW-0472">Membrane</keyword>
<evidence type="ECO:0000256" key="9">
    <source>
        <dbReference type="ARBA" id="ARBA00023136"/>
    </source>
</evidence>
<evidence type="ECO:0000313" key="14">
    <source>
        <dbReference type="Proteomes" id="UP000824366"/>
    </source>
</evidence>
<proteinExistence type="predicted"/>
<keyword evidence="5" id="KW-0812">Transmembrane</keyword>
<dbReference type="Gene3D" id="2.40.160.10">
    <property type="entry name" value="Porin"/>
    <property type="match status" value="1"/>
</dbReference>
<evidence type="ECO:0000256" key="3">
    <source>
        <dbReference type="ARBA" id="ARBA00022448"/>
    </source>
</evidence>
<protein>
    <recommendedName>
        <fullName evidence="12">Porin domain-containing protein</fullName>
    </recommendedName>
</protein>
<dbReference type="EMBL" id="AP024238">
    <property type="protein sequence ID" value="BCO26475.1"/>
    <property type="molecule type" value="Genomic_DNA"/>
</dbReference>
<comment type="subcellular location">
    <subcellularLocation>
        <location evidence="1">Cell outer membrane</location>
        <topology evidence="1">Multi-pass membrane protein</topology>
    </subcellularLocation>
</comment>
<evidence type="ECO:0000256" key="1">
    <source>
        <dbReference type="ARBA" id="ARBA00004571"/>
    </source>
</evidence>